<dbReference type="STRING" id="29172.A0A0D8XM35"/>
<gene>
    <name evidence="2" type="ORF">DICVIV_10546</name>
</gene>
<evidence type="ECO:0000259" key="1">
    <source>
        <dbReference type="Pfam" id="PF06350"/>
    </source>
</evidence>
<dbReference type="GO" id="GO:0016298">
    <property type="term" value="F:lipase activity"/>
    <property type="evidence" value="ECO:0007669"/>
    <property type="project" value="InterPro"/>
</dbReference>
<protein>
    <recommendedName>
        <fullName evidence="1">Hormone-sensitive lipase N-terminal domain-containing protein</fullName>
    </recommendedName>
</protein>
<dbReference type="Pfam" id="PF06350">
    <property type="entry name" value="HSL_N"/>
    <property type="match status" value="1"/>
</dbReference>
<evidence type="ECO:0000313" key="2">
    <source>
        <dbReference type="EMBL" id="KJH43446.1"/>
    </source>
</evidence>
<dbReference type="Proteomes" id="UP000053766">
    <property type="component" value="Unassembled WGS sequence"/>
</dbReference>
<dbReference type="OrthoDB" id="408631at2759"/>
<dbReference type="AlphaFoldDB" id="A0A0D8XM35"/>
<organism evidence="2 3">
    <name type="scientific">Dictyocaulus viviparus</name>
    <name type="common">Bovine lungworm</name>
    <dbReference type="NCBI Taxonomy" id="29172"/>
    <lineage>
        <taxon>Eukaryota</taxon>
        <taxon>Metazoa</taxon>
        <taxon>Ecdysozoa</taxon>
        <taxon>Nematoda</taxon>
        <taxon>Chromadorea</taxon>
        <taxon>Rhabditida</taxon>
        <taxon>Rhabditina</taxon>
        <taxon>Rhabditomorpha</taxon>
        <taxon>Strongyloidea</taxon>
        <taxon>Metastrongylidae</taxon>
        <taxon>Dictyocaulus</taxon>
    </lineage>
</organism>
<reference evidence="3" key="2">
    <citation type="journal article" date="2016" name="Sci. Rep.">
        <title>Dictyocaulus viviparus genome, variome and transcriptome elucidate lungworm biology and support future intervention.</title>
        <authorList>
            <person name="McNulty S.N."/>
            <person name="Strube C."/>
            <person name="Rosa B.A."/>
            <person name="Martin J.C."/>
            <person name="Tyagi R."/>
            <person name="Choi Y.J."/>
            <person name="Wang Q."/>
            <person name="Hallsworth Pepin K."/>
            <person name="Zhang X."/>
            <person name="Ozersky P."/>
            <person name="Wilson R.K."/>
            <person name="Sternberg P.W."/>
            <person name="Gasser R.B."/>
            <person name="Mitreva M."/>
        </authorList>
    </citation>
    <scope>NUCLEOTIDE SEQUENCE [LARGE SCALE GENOMIC DNA]</scope>
    <source>
        <strain evidence="3">HannoverDv2000</strain>
    </source>
</reference>
<dbReference type="EMBL" id="KN716558">
    <property type="protein sequence ID" value="KJH43446.1"/>
    <property type="molecule type" value="Genomic_DNA"/>
</dbReference>
<dbReference type="GO" id="GO:0008203">
    <property type="term" value="P:cholesterol metabolic process"/>
    <property type="evidence" value="ECO:0007669"/>
    <property type="project" value="InterPro"/>
</dbReference>
<evidence type="ECO:0000313" key="3">
    <source>
        <dbReference type="Proteomes" id="UP000053766"/>
    </source>
</evidence>
<feature type="domain" description="Hormone-sensitive lipase N-terminal" evidence="1">
    <location>
        <begin position="62"/>
        <end position="124"/>
    </location>
</feature>
<dbReference type="GO" id="GO:0016042">
    <property type="term" value="P:lipid catabolic process"/>
    <property type="evidence" value="ECO:0007669"/>
    <property type="project" value="InterPro"/>
</dbReference>
<dbReference type="InterPro" id="IPR010468">
    <property type="entry name" value="HSL_N"/>
</dbReference>
<accession>A0A0D8XM35</accession>
<keyword evidence="3" id="KW-1185">Reference proteome</keyword>
<name>A0A0D8XM35_DICVI</name>
<proteinExistence type="predicted"/>
<reference evidence="2 3" key="1">
    <citation type="submission" date="2013-11" db="EMBL/GenBank/DDBJ databases">
        <title>Draft genome of the bovine lungworm Dictyocaulus viviparus.</title>
        <authorList>
            <person name="Mitreva M."/>
        </authorList>
    </citation>
    <scope>NUCLEOTIDE SEQUENCE [LARGE SCALE GENOMIC DNA]</scope>
    <source>
        <strain evidence="2 3">HannoverDv2000</strain>
    </source>
</reference>
<sequence>MVTGLSRSLISPLLRKWQKMLDNRFLNDDNRAILGFKLSIERSAIFTLLNQFIILLAIKGLTLCGDNVEYFSKATSWSGYNERMVNVSTDIQYCSKTLRKIVSQLQEIAPRYDYDDDTPGNGFST</sequence>